<evidence type="ECO:0000313" key="1">
    <source>
        <dbReference type="EMBL" id="KKN09600.1"/>
    </source>
</evidence>
<reference evidence="1" key="1">
    <citation type="journal article" date="2015" name="Nature">
        <title>Complex archaea that bridge the gap between prokaryotes and eukaryotes.</title>
        <authorList>
            <person name="Spang A."/>
            <person name="Saw J.H."/>
            <person name="Jorgensen S.L."/>
            <person name="Zaremba-Niedzwiedzka K."/>
            <person name="Martijn J."/>
            <person name="Lind A.E."/>
            <person name="van Eijk R."/>
            <person name="Schleper C."/>
            <person name="Guy L."/>
            <person name="Ettema T.J."/>
        </authorList>
    </citation>
    <scope>NUCLEOTIDE SEQUENCE</scope>
</reference>
<comment type="caution">
    <text evidence="1">The sequence shown here is derived from an EMBL/GenBank/DDBJ whole genome shotgun (WGS) entry which is preliminary data.</text>
</comment>
<name>A0A0F9MQK7_9ZZZZ</name>
<proteinExistence type="predicted"/>
<protein>
    <submittedName>
        <fullName evidence="1">Uncharacterized protein</fullName>
    </submittedName>
</protein>
<feature type="non-terminal residue" evidence="1">
    <location>
        <position position="134"/>
    </location>
</feature>
<accession>A0A0F9MQK7</accession>
<organism evidence="1">
    <name type="scientific">marine sediment metagenome</name>
    <dbReference type="NCBI Taxonomy" id="412755"/>
    <lineage>
        <taxon>unclassified sequences</taxon>
        <taxon>metagenomes</taxon>
        <taxon>ecological metagenomes</taxon>
    </lineage>
</organism>
<gene>
    <name evidence="1" type="ORF">LCGC14_1044920</name>
</gene>
<sequence>MENRCFKCNCETSNKESWYGLHPECFKQWFKLSSLEKFQNIISRRHSDETLFNKAINSSFFHGKFRKYSSTLGGSKYILKVEEKDYPELPATEYLCNQIFKYLKINVAPFYMIFFEEKHLCFVTKNFMENFSGS</sequence>
<dbReference type="AlphaFoldDB" id="A0A0F9MQK7"/>
<dbReference type="EMBL" id="LAZR01004328">
    <property type="protein sequence ID" value="KKN09600.1"/>
    <property type="molecule type" value="Genomic_DNA"/>
</dbReference>